<dbReference type="InterPro" id="IPR024361">
    <property type="entry name" value="BACON"/>
</dbReference>
<dbReference type="PROSITE" id="PS51257">
    <property type="entry name" value="PROKAR_LIPOPROTEIN"/>
    <property type="match status" value="1"/>
</dbReference>
<evidence type="ECO:0000313" key="6">
    <source>
        <dbReference type="EMBL" id="MBV3490067.1"/>
    </source>
</evidence>
<sequence>MVKSITTIICGFLVLLSVSSCRKEQEEPCPENGRVTFTVAQTRATQEGTFEKGNSIGVFAIEPKTGVYWATNNKYTYDGWAFKPATEEDNIIVTVGTDLDFYVYYPFKEGQTDITAISHAIGDQQEKSGWLSADFLTASYTDVIQDYTIPLHFEHRLSTVEVRVEGSDRVDGARMENVKYGSRFNLLTGKTVTDETRGNYAMYRYSSGNLTTVFRMTIPAQTLTTTSNYITLTGTPDMKLRGTSDMTTEPGRIHNYRIDYKIRITVLDYPQGGSTTGAGLYDMGSTCTVTASVNGGYEFAGWYEDGRIVSNDTRYSFEVLSDRTLEPRYRNYGGWSVTLTANPSVIGWQGGRSSLVAGASRGVFVNGVAENTQTAVPSLSGGAEGFLLSGNTVTVSENPSGSSRSCVFTASHGGRSATATITQEGSPVSYYFSYADGGTSHSERVESSSGSFILDITSYKKTGNSTKALSWSASGDSWIHVNGSSVSYEENPAKEIRSGNVTLTQEESNMKLTLTVRQKGKTSIDIEQ</sequence>
<dbReference type="Proteomes" id="UP000470952">
    <property type="component" value="Unassembled WGS sequence"/>
</dbReference>
<dbReference type="Proteomes" id="UP000437380">
    <property type="component" value="Unassembled WGS sequence"/>
</dbReference>
<protein>
    <submittedName>
        <fullName evidence="7">Fimbrillin family protein</fullName>
    </submittedName>
</protein>
<dbReference type="Pfam" id="PF13004">
    <property type="entry name" value="BACON"/>
    <property type="match status" value="1"/>
</dbReference>
<name>A0A412VCH6_PHOVU</name>
<dbReference type="CDD" id="cd13120">
    <property type="entry name" value="BF2867_like_N"/>
    <property type="match status" value="1"/>
</dbReference>
<proteinExistence type="predicted"/>
<reference evidence="9 10" key="2">
    <citation type="journal article" date="2019" name="Nat. Med.">
        <title>A library of human gut bacterial isolates paired with longitudinal multiomics data enables mechanistic microbiome research.</title>
        <authorList>
            <person name="Poyet M."/>
            <person name="Groussin M."/>
            <person name="Gibbons S.M."/>
            <person name="Avila-Pacheco J."/>
            <person name="Jiang X."/>
            <person name="Kearney S.M."/>
            <person name="Perrotta A.R."/>
            <person name="Berdy B."/>
            <person name="Zhao S."/>
            <person name="Lieberman T.D."/>
            <person name="Swanson P.K."/>
            <person name="Smith M."/>
            <person name="Roesemann S."/>
            <person name="Alexander J.E."/>
            <person name="Rich S.A."/>
            <person name="Livny J."/>
            <person name="Vlamakis H."/>
            <person name="Clish C."/>
            <person name="Bullock K."/>
            <person name="Deik A."/>
            <person name="Scott J."/>
            <person name="Pierce K.A."/>
            <person name="Xavier R.J."/>
            <person name="Alm E.J."/>
        </authorList>
    </citation>
    <scope>NUCLEOTIDE SEQUENCE [LARGE SCALE GENOMIC DNA]</scope>
    <source>
        <strain evidence="5 9">BIOML-A82</strain>
        <strain evidence="4 10">BIOML-A85</strain>
        <strain evidence="3 11">BIOML-A93</strain>
    </source>
</reference>
<dbReference type="Pfam" id="PF18998">
    <property type="entry name" value="Flg_new_2"/>
    <property type="match status" value="1"/>
</dbReference>
<evidence type="ECO:0000313" key="4">
    <source>
        <dbReference type="EMBL" id="KAB6696515.1"/>
    </source>
</evidence>
<evidence type="ECO:0000313" key="11">
    <source>
        <dbReference type="Proteomes" id="UP000470952"/>
    </source>
</evidence>
<dbReference type="InterPro" id="IPR013783">
    <property type="entry name" value="Ig-like_fold"/>
</dbReference>
<feature type="domain" description="Bacterial repeat" evidence="2">
    <location>
        <begin position="271"/>
        <end position="324"/>
    </location>
</feature>
<evidence type="ECO:0000313" key="10">
    <source>
        <dbReference type="Proteomes" id="UP000470777"/>
    </source>
</evidence>
<accession>A0A412VCH6</accession>
<comment type="caution">
    <text evidence="7">The sequence shown here is derived from an EMBL/GenBank/DDBJ whole genome shotgun (WGS) entry which is preliminary data.</text>
</comment>
<dbReference type="AlphaFoldDB" id="A0A412VCH6"/>
<dbReference type="InterPro" id="IPR025049">
    <property type="entry name" value="Mfa-like_1"/>
</dbReference>
<organism evidence="7 8">
    <name type="scientific">Phocaeicola vulgatus</name>
    <name type="common">Bacteroides vulgatus</name>
    <dbReference type="NCBI Taxonomy" id="821"/>
    <lineage>
        <taxon>Bacteria</taxon>
        <taxon>Pseudomonadati</taxon>
        <taxon>Bacteroidota</taxon>
        <taxon>Bacteroidia</taxon>
        <taxon>Bacteroidales</taxon>
        <taxon>Bacteroidaceae</taxon>
        <taxon>Phocaeicola</taxon>
    </lineage>
</organism>
<dbReference type="RefSeq" id="WP_117916702.1">
    <property type="nucleotide sequence ID" value="NZ_JACBPS010000007.1"/>
</dbReference>
<dbReference type="Pfam" id="PF13149">
    <property type="entry name" value="Mfa_like_1"/>
    <property type="match status" value="1"/>
</dbReference>
<dbReference type="EMBL" id="JAHOGA010000041">
    <property type="protein sequence ID" value="MBV3490067.1"/>
    <property type="molecule type" value="Genomic_DNA"/>
</dbReference>
<evidence type="ECO:0000313" key="3">
    <source>
        <dbReference type="EMBL" id="KAB6664188.1"/>
    </source>
</evidence>
<feature type="domain" description="BACON" evidence="1">
    <location>
        <begin position="472"/>
        <end position="519"/>
    </location>
</feature>
<dbReference type="Gene3D" id="2.60.40.2620">
    <property type="entry name" value="Fimbrillin-like"/>
    <property type="match status" value="1"/>
</dbReference>
<gene>
    <name evidence="7" type="ORF">DWW27_23130</name>
    <name evidence="5" type="ORF">GAY17_05160</name>
    <name evidence="3" type="ORF">GAZ76_00200</name>
    <name evidence="4" type="ORF">GAZ92_02445</name>
    <name evidence="6" type="ORF">KSX14_15805</name>
</gene>
<dbReference type="EMBL" id="QRYT01000109">
    <property type="protein sequence ID" value="RGV02824.1"/>
    <property type="molecule type" value="Genomic_DNA"/>
</dbReference>
<dbReference type="EMBL" id="WCZY01000002">
    <property type="protein sequence ID" value="KAB6696515.1"/>
    <property type="molecule type" value="Genomic_DNA"/>
</dbReference>
<evidence type="ECO:0000313" key="9">
    <source>
        <dbReference type="Proteomes" id="UP000437380"/>
    </source>
</evidence>
<dbReference type="Proteomes" id="UP000285379">
    <property type="component" value="Unassembled WGS sequence"/>
</dbReference>
<dbReference type="InterPro" id="IPR042278">
    <property type="entry name" value="Mfa-like_1_N"/>
</dbReference>
<dbReference type="Proteomes" id="UP000470777">
    <property type="component" value="Unassembled WGS sequence"/>
</dbReference>
<dbReference type="InterPro" id="IPR044060">
    <property type="entry name" value="Bacterial_rp_domain"/>
</dbReference>
<reference evidence="7 8" key="1">
    <citation type="submission" date="2018-08" db="EMBL/GenBank/DDBJ databases">
        <title>A genome reference for cultivated species of the human gut microbiota.</title>
        <authorList>
            <person name="Zou Y."/>
            <person name="Xue W."/>
            <person name="Luo G."/>
        </authorList>
    </citation>
    <scope>NUCLEOTIDE SEQUENCE [LARGE SCALE GENOMIC DNA]</scope>
    <source>
        <strain evidence="7 8">AF14-8</strain>
    </source>
</reference>
<dbReference type="Proteomes" id="UP000758576">
    <property type="component" value="Unassembled WGS sequence"/>
</dbReference>
<dbReference type="EMBL" id="WCZV01000005">
    <property type="protein sequence ID" value="KAB6702014.1"/>
    <property type="molecule type" value="Genomic_DNA"/>
</dbReference>
<evidence type="ECO:0000259" key="2">
    <source>
        <dbReference type="Pfam" id="PF18998"/>
    </source>
</evidence>
<evidence type="ECO:0000313" key="5">
    <source>
        <dbReference type="EMBL" id="KAB6702014.1"/>
    </source>
</evidence>
<evidence type="ECO:0000259" key="1">
    <source>
        <dbReference type="Pfam" id="PF13004"/>
    </source>
</evidence>
<reference evidence="6" key="3">
    <citation type="submission" date="2021-06" db="EMBL/GenBank/DDBJ databases">
        <title>Collection of gut derived symbiotic bacterial strains cultured from healthy donors.</title>
        <authorList>
            <person name="Lin H."/>
            <person name="Littmann E."/>
            <person name="Pamer E.G."/>
        </authorList>
    </citation>
    <scope>NUCLEOTIDE SEQUENCE</scope>
    <source>
        <strain evidence="6">MSK.19.85</strain>
    </source>
</reference>
<dbReference type="EMBL" id="WDAG01000001">
    <property type="protein sequence ID" value="KAB6664188.1"/>
    <property type="molecule type" value="Genomic_DNA"/>
</dbReference>
<evidence type="ECO:0000313" key="8">
    <source>
        <dbReference type="Proteomes" id="UP000285379"/>
    </source>
</evidence>
<evidence type="ECO:0000313" key="7">
    <source>
        <dbReference type="EMBL" id="RGV02824.1"/>
    </source>
</evidence>
<dbReference type="Gene3D" id="2.60.40.10">
    <property type="entry name" value="Immunoglobulins"/>
    <property type="match status" value="2"/>
</dbReference>